<comment type="caution">
    <text evidence="2">The sequence shown here is derived from an EMBL/GenBank/DDBJ whole genome shotgun (WGS) entry which is preliminary data.</text>
</comment>
<dbReference type="GO" id="GO:0005975">
    <property type="term" value="P:carbohydrate metabolic process"/>
    <property type="evidence" value="ECO:0007669"/>
    <property type="project" value="InterPro"/>
</dbReference>
<dbReference type="Pfam" id="PF01522">
    <property type="entry name" value="Polysacc_deac_1"/>
    <property type="match status" value="1"/>
</dbReference>
<accession>A0A1Y4LCX2</accession>
<dbReference type="InterPro" id="IPR050248">
    <property type="entry name" value="Polysacc_deacetylase_ArnD"/>
</dbReference>
<gene>
    <name evidence="2" type="ORF">B5F17_03805</name>
</gene>
<dbReference type="GO" id="GO:0016020">
    <property type="term" value="C:membrane"/>
    <property type="evidence" value="ECO:0007669"/>
    <property type="project" value="TreeGrafter"/>
</dbReference>
<dbReference type="InterPro" id="IPR014235">
    <property type="entry name" value="Spore_PdaA"/>
</dbReference>
<reference evidence="3" key="1">
    <citation type="submission" date="2017-04" db="EMBL/GenBank/DDBJ databases">
        <title>Function of individual gut microbiota members based on whole genome sequencing of pure cultures obtained from chicken caecum.</title>
        <authorList>
            <person name="Medvecky M."/>
            <person name="Cejkova D."/>
            <person name="Polansky O."/>
            <person name="Karasova D."/>
            <person name="Kubasova T."/>
            <person name="Cizek A."/>
            <person name="Rychlik I."/>
        </authorList>
    </citation>
    <scope>NUCLEOTIDE SEQUENCE [LARGE SCALE GENOMIC DNA]</scope>
    <source>
        <strain evidence="3">An180</strain>
    </source>
</reference>
<dbReference type="InterPro" id="IPR002509">
    <property type="entry name" value="NODB_dom"/>
</dbReference>
<dbReference type="Proteomes" id="UP000195897">
    <property type="component" value="Unassembled WGS sequence"/>
</dbReference>
<dbReference type="PANTHER" id="PTHR10587">
    <property type="entry name" value="GLYCOSYL TRANSFERASE-RELATED"/>
    <property type="match status" value="1"/>
</dbReference>
<dbReference type="PROSITE" id="PS51677">
    <property type="entry name" value="NODB"/>
    <property type="match status" value="1"/>
</dbReference>
<name>A0A1Y4LCX2_9FIRM</name>
<dbReference type="RefSeq" id="WP_087371005.1">
    <property type="nucleotide sequence ID" value="NZ_NFKK01000003.1"/>
</dbReference>
<proteinExistence type="predicted"/>
<feature type="domain" description="NodB homology" evidence="1">
    <location>
        <begin position="84"/>
        <end position="266"/>
    </location>
</feature>
<dbReference type="Gene3D" id="3.20.20.370">
    <property type="entry name" value="Glycoside hydrolase/deacetylase"/>
    <property type="match status" value="1"/>
</dbReference>
<dbReference type="EMBL" id="NFKK01000003">
    <property type="protein sequence ID" value="OUP53720.1"/>
    <property type="molecule type" value="Genomic_DNA"/>
</dbReference>
<sequence>MLCSLSKRRRKKIWSVLGAVALVLMLAGAGTAYDKWFGPVTTVNAEVTNWGLSFPTPGQPPIGNASSEELEALSARYLGDVSEPVIYLTFDAGFENGNTPAILDALKKHHAPAAFFLVGNYLETAPDLVRRMVEEGHVVGNHTTSHPDMSKIADLETFQQELKGVEDLYREVTGEEMLKLYRPPQGKFSLENLKQAQQLGYTTVFWSLAYVDWYTDNQPTKEQAFDKLLPRIHNGAIVLLHSTSSTNAQILDELLTKWEQAGYRFGNLKELMIETVPSS</sequence>
<evidence type="ECO:0000259" key="1">
    <source>
        <dbReference type="PROSITE" id="PS51677"/>
    </source>
</evidence>
<dbReference type="GO" id="GO:0016810">
    <property type="term" value="F:hydrolase activity, acting on carbon-nitrogen (but not peptide) bonds"/>
    <property type="evidence" value="ECO:0007669"/>
    <property type="project" value="InterPro"/>
</dbReference>
<dbReference type="AlphaFoldDB" id="A0A1Y4LCX2"/>
<dbReference type="CDD" id="cd10948">
    <property type="entry name" value="CE4_BsPdaA_like"/>
    <property type="match status" value="1"/>
</dbReference>
<dbReference type="InterPro" id="IPR011330">
    <property type="entry name" value="Glyco_hydro/deAcase_b/a-brl"/>
</dbReference>
<dbReference type="SUPFAM" id="SSF88713">
    <property type="entry name" value="Glycoside hydrolase/deacetylase"/>
    <property type="match status" value="1"/>
</dbReference>
<dbReference type="PANTHER" id="PTHR10587:SF78">
    <property type="entry name" value="PEPTIDOGLYCAN-N-ACETYLMURAMIC ACID DEACETYLASE PDAA"/>
    <property type="match status" value="1"/>
</dbReference>
<evidence type="ECO:0000313" key="3">
    <source>
        <dbReference type="Proteomes" id="UP000195897"/>
    </source>
</evidence>
<organism evidence="2 3">
    <name type="scientific">Butyricicoccus pullicaecorum</name>
    <dbReference type="NCBI Taxonomy" id="501571"/>
    <lineage>
        <taxon>Bacteria</taxon>
        <taxon>Bacillati</taxon>
        <taxon>Bacillota</taxon>
        <taxon>Clostridia</taxon>
        <taxon>Eubacteriales</taxon>
        <taxon>Butyricicoccaceae</taxon>
        <taxon>Butyricicoccus</taxon>
    </lineage>
</organism>
<protein>
    <submittedName>
        <fullName evidence="2">Delta-lactam-biosynthetic de-N-acetylase</fullName>
    </submittedName>
</protein>
<evidence type="ECO:0000313" key="2">
    <source>
        <dbReference type="EMBL" id="OUP53720.1"/>
    </source>
</evidence>